<gene>
    <name evidence="2" type="ORF">E0L32_005026</name>
</gene>
<evidence type="ECO:0000313" key="2">
    <source>
        <dbReference type="EMBL" id="TPX14917.1"/>
    </source>
</evidence>
<keyword evidence="3" id="KW-1185">Reference proteome</keyword>
<dbReference type="EMBL" id="SKBQ01000025">
    <property type="protein sequence ID" value="TPX14917.1"/>
    <property type="molecule type" value="Genomic_DNA"/>
</dbReference>
<comment type="caution">
    <text evidence="2">The sequence shown here is derived from an EMBL/GenBank/DDBJ whole genome shotgun (WGS) entry which is preliminary data.</text>
</comment>
<protein>
    <submittedName>
        <fullName evidence="2">Uncharacterized protein</fullName>
    </submittedName>
</protein>
<dbReference type="GeneID" id="41972473"/>
<name>A0A507B583_9PEZI</name>
<dbReference type="OrthoDB" id="5011115at2759"/>
<sequence>MVRKTNVTATRAVDGLTPKGSFLNDVFPGQGNKPDLSRERICGSQVTLHIPQERKLRWHKFGSRGETGIYLSMEGSQIYTCWVPSRGNSHQTVRSANVTIYKRVGEKDLPAETTYDAKPMIHTNKPLISSQLQSATEQSKTSSPNQTEVNNIQHTEVHNPQYGQTKASMTSAKLPPDPRERGITKLRTITETLQGPHRERTSSERPHSELPGLLTKGTWRILTATKLAIGHSQSRGIRSQKEQER</sequence>
<feature type="compositionally biased region" description="Basic and acidic residues" evidence="1">
    <location>
        <begin position="196"/>
        <end position="208"/>
    </location>
</feature>
<evidence type="ECO:0000313" key="3">
    <source>
        <dbReference type="Proteomes" id="UP000319257"/>
    </source>
</evidence>
<feature type="region of interest" description="Disordered" evidence="1">
    <location>
        <begin position="156"/>
        <end position="211"/>
    </location>
</feature>
<reference evidence="2 3" key="1">
    <citation type="submission" date="2019-06" db="EMBL/GenBank/DDBJ databases">
        <title>Draft genome sequence of the filamentous fungus Phialemoniopsis curvata isolated from diesel fuel.</title>
        <authorList>
            <person name="Varaljay V.A."/>
            <person name="Lyon W.J."/>
            <person name="Crouch A.L."/>
            <person name="Drake C.E."/>
            <person name="Hollomon J.M."/>
            <person name="Nadeau L.J."/>
            <person name="Nunn H.S."/>
            <person name="Stevenson B.S."/>
            <person name="Bojanowski C.L."/>
            <person name="Crookes-Goodson W.J."/>
        </authorList>
    </citation>
    <scope>NUCLEOTIDE SEQUENCE [LARGE SCALE GENOMIC DNA]</scope>
    <source>
        <strain evidence="2 3">D216</strain>
    </source>
</reference>
<accession>A0A507B583</accession>
<dbReference type="RefSeq" id="XP_030996628.1">
    <property type="nucleotide sequence ID" value="XM_031139502.1"/>
</dbReference>
<dbReference type="InParanoid" id="A0A507B583"/>
<dbReference type="Proteomes" id="UP000319257">
    <property type="component" value="Unassembled WGS sequence"/>
</dbReference>
<proteinExistence type="predicted"/>
<dbReference type="AlphaFoldDB" id="A0A507B583"/>
<organism evidence="2 3">
    <name type="scientific">Thyridium curvatum</name>
    <dbReference type="NCBI Taxonomy" id="1093900"/>
    <lineage>
        <taxon>Eukaryota</taxon>
        <taxon>Fungi</taxon>
        <taxon>Dikarya</taxon>
        <taxon>Ascomycota</taxon>
        <taxon>Pezizomycotina</taxon>
        <taxon>Sordariomycetes</taxon>
        <taxon>Sordariomycetidae</taxon>
        <taxon>Thyridiales</taxon>
        <taxon>Thyridiaceae</taxon>
        <taxon>Thyridium</taxon>
    </lineage>
</organism>
<feature type="compositionally biased region" description="Polar residues" evidence="1">
    <location>
        <begin position="161"/>
        <end position="171"/>
    </location>
</feature>
<evidence type="ECO:0000256" key="1">
    <source>
        <dbReference type="SAM" id="MobiDB-lite"/>
    </source>
</evidence>